<keyword evidence="5" id="KW-1185">Reference proteome</keyword>
<dbReference type="PANTHER" id="PTHR13275:SF4">
    <property type="entry name" value="VACUOLAR PROTEIN SORTING-ASSOCIATED PROTEIN 72 HOMOLOG"/>
    <property type="match status" value="1"/>
</dbReference>
<feature type="region of interest" description="Disordered" evidence="2">
    <location>
        <begin position="319"/>
        <end position="411"/>
    </location>
</feature>
<sequence length="411" mass="45496">MPDSLEADSSSSATERGSSDPGPSSDAEEESSEEFVPKVELPSRSTRGSRLQGLLDEQDSADEDFWKQEFFAEETRDDKYRTESESEDVADTDFSESEADSDSDPGDERADRPKRKQGLKPPGTKKRQLGQAGKAKKAAKSPTQPHSLEAFDLTEDIPAEAPTLRQSTRQRVEEAQKERQRIDKTKPKRKPVERPDVRPLTQAELLAEAAYTELENLRSLEAHLAAEEEFKKKASIKRSKYSGPLIRFRSKSINQEAVVHFEIMNMLPPPELEASAAPEPADESICVITGRSASYRDPDTGLPYADLEAYRELKLQLRQGGARSLKKQHASNAGRKPKRKCSGSSPTPLLMQPAAATHPPDLQGLEKRRVALMASPPSQSLMLPLAPTAVIPSTESPPADWMSRSLRSIQR</sequence>
<dbReference type="SMART" id="SM00993">
    <property type="entry name" value="YL1_C"/>
    <property type="match status" value="1"/>
</dbReference>
<feature type="compositionally biased region" description="Basic and acidic residues" evidence="2">
    <location>
        <begin position="73"/>
        <end position="84"/>
    </location>
</feature>
<feature type="compositionally biased region" description="Low complexity" evidence="2">
    <location>
        <begin position="15"/>
        <end position="25"/>
    </location>
</feature>
<feature type="region of interest" description="Disordered" evidence="2">
    <location>
        <begin position="1"/>
        <end position="200"/>
    </location>
</feature>
<dbReference type="EMBL" id="JALJOV010000251">
    <property type="protein sequence ID" value="KAK9865408.1"/>
    <property type="molecule type" value="Genomic_DNA"/>
</dbReference>
<dbReference type="Proteomes" id="UP001485043">
    <property type="component" value="Unassembled WGS sequence"/>
</dbReference>
<dbReference type="InterPro" id="IPR013272">
    <property type="entry name" value="Vps72/YL1_C"/>
</dbReference>
<name>A0AAW1T9B9_9CHLO</name>
<feature type="compositionally biased region" description="Basic residues" evidence="2">
    <location>
        <begin position="112"/>
        <end position="139"/>
    </location>
</feature>
<accession>A0AAW1T9B9</accession>
<evidence type="ECO:0000259" key="3">
    <source>
        <dbReference type="SMART" id="SM00993"/>
    </source>
</evidence>
<evidence type="ECO:0000256" key="1">
    <source>
        <dbReference type="ARBA" id="ARBA00006832"/>
    </source>
</evidence>
<feature type="compositionally biased region" description="Basic residues" evidence="2">
    <location>
        <begin position="324"/>
        <end position="341"/>
    </location>
</feature>
<comment type="caution">
    <text evidence="4">The sequence shown here is derived from an EMBL/GenBank/DDBJ whole genome shotgun (WGS) entry which is preliminary data.</text>
</comment>
<dbReference type="GO" id="GO:0005634">
    <property type="term" value="C:nucleus"/>
    <property type="evidence" value="ECO:0007669"/>
    <property type="project" value="TreeGrafter"/>
</dbReference>
<feature type="domain" description="Vps72/YL1 C-terminal" evidence="3">
    <location>
        <begin position="284"/>
        <end position="313"/>
    </location>
</feature>
<gene>
    <name evidence="4" type="ORF">WJX84_002071</name>
</gene>
<protein>
    <recommendedName>
        <fullName evidence="3">Vps72/YL1 C-terminal domain-containing protein</fullName>
    </recommendedName>
</protein>
<dbReference type="Pfam" id="PF05764">
    <property type="entry name" value="YL1"/>
    <property type="match status" value="1"/>
</dbReference>
<reference evidence="4 5" key="1">
    <citation type="journal article" date="2024" name="Nat. Commun.">
        <title>Phylogenomics reveals the evolutionary origins of lichenization in chlorophyte algae.</title>
        <authorList>
            <person name="Puginier C."/>
            <person name="Libourel C."/>
            <person name="Otte J."/>
            <person name="Skaloud P."/>
            <person name="Haon M."/>
            <person name="Grisel S."/>
            <person name="Petersen M."/>
            <person name="Berrin J.G."/>
            <person name="Delaux P.M."/>
            <person name="Dal Grande F."/>
            <person name="Keller J."/>
        </authorList>
    </citation>
    <scope>NUCLEOTIDE SEQUENCE [LARGE SCALE GENOMIC DNA]</scope>
    <source>
        <strain evidence="4 5">SAG 2523</strain>
    </source>
</reference>
<dbReference type="PANTHER" id="PTHR13275">
    <property type="entry name" value="YL-1 PROTEIN TRANSCRIPTION FACTOR-LIKE 1"/>
    <property type="match status" value="1"/>
</dbReference>
<evidence type="ECO:0000313" key="4">
    <source>
        <dbReference type="EMBL" id="KAK9865408.1"/>
    </source>
</evidence>
<proteinExistence type="inferred from homology"/>
<evidence type="ECO:0000313" key="5">
    <source>
        <dbReference type="Proteomes" id="UP001485043"/>
    </source>
</evidence>
<organism evidence="4 5">
    <name type="scientific">Apatococcus fuscideae</name>
    <dbReference type="NCBI Taxonomy" id="2026836"/>
    <lineage>
        <taxon>Eukaryota</taxon>
        <taxon>Viridiplantae</taxon>
        <taxon>Chlorophyta</taxon>
        <taxon>core chlorophytes</taxon>
        <taxon>Trebouxiophyceae</taxon>
        <taxon>Chlorellales</taxon>
        <taxon>Chlorellaceae</taxon>
        <taxon>Apatococcus</taxon>
    </lineage>
</organism>
<feature type="compositionally biased region" description="Acidic residues" evidence="2">
    <location>
        <begin position="85"/>
        <end position="105"/>
    </location>
</feature>
<dbReference type="Pfam" id="PF08265">
    <property type="entry name" value="YL1_C"/>
    <property type="match status" value="1"/>
</dbReference>
<evidence type="ECO:0000256" key="2">
    <source>
        <dbReference type="SAM" id="MobiDB-lite"/>
    </source>
</evidence>
<comment type="similarity">
    <text evidence="1">Belongs to the VPS72/YL1 family.</text>
</comment>
<dbReference type="InterPro" id="IPR046757">
    <property type="entry name" value="YL1_N"/>
</dbReference>
<feature type="compositionally biased region" description="Basic and acidic residues" evidence="2">
    <location>
        <begin position="170"/>
        <end position="197"/>
    </location>
</feature>
<dbReference type="AlphaFoldDB" id="A0AAW1T9B9"/>